<dbReference type="Proteomes" id="UP000441609">
    <property type="component" value="Unassembled WGS sequence"/>
</dbReference>
<keyword evidence="1" id="KW-0472">Membrane</keyword>
<gene>
    <name evidence="2" type="ORF">GKD70_25125</name>
</gene>
<proteinExistence type="predicted"/>
<keyword evidence="1" id="KW-0812">Transmembrane</keyword>
<reference evidence="2 3" key="1">
    <citation type="journal article" date="2019" name="Nat. Med.">
        <title>A library of human gut bacterial isolates paired with longitudinal multiomics data enables mechanistic microbiome research.</title>
        <authorList>
            <person name="Poyet M."/>
            <person name="Groussin M."/>
            <person name="Gibbons S.M."/>
            <person name="Avila-Pacheco J."/>
            <person name="Jiang X."/>
            <person name="Kearney S.M."/>
            <person name="Perrotta A.R."/>
            <person name="Berdy B."/>
            <person name="Zhao S."/>
            <person name="Lieberman T.D."/>
            <person name="Swanson P.K."/>
            <person name="Smith M."/>
            <person name="Roesemann S."/>
            <person name="Alexander J.E."/>
            <person name="Rich S.A."/>
            <person name="Livny J."/>
            <person name="Vlamakis H."/>
            <person name="Clish C."/>
            <person name="Bullock K."/>
            <person name="Deik A."/>
            <person name="Scott J."/>
            <person name="Pierce K.A."/>
            <person name="Xavier R.J."/>
            <person name="Alm E.J."/>
        </authorList>
    </citation>
    <scope>NUCLEOTIDE SEQUENCE [LARGE SCALE GENOMIC DNA]</scope>
    <source>
        <strain evidence="2 3">BIOML-A20</strain>
    </source>
</reference>
<evidence type="ECO:0000313" key="3">
    <source>
        <dbReference type="Proteomes" id="UP000441609"/>
    </source>
</evidence>
<name>A0A9Q4MWG3_PARDI</name>
<evidence type="ECO:0000256" key="1">
    <source>
        <dbReference type="SAM" id="Phobius"/>
    </source>
</evidence>
<comment type="caution">
    <text evidence="2">The sequence shown here is derived from an EMBL/GenBank/DDBJ whole genome shotgun (WGS) entry which is preliminary data.</text>
</comment>
<sequence length="231" mass="26784">MKIERINDWFARQGRWMVQKRWLVLSLFILVFAIGFTGLRYFKVSASWENYFLEDDPMLVKTKEFKDIFGNDNFAAVLTQCDNSFMKENLELIRELTNEMMDSISYADKITSLTDIEFMVGNEEGMTIEQIVPDLIPTDAASLETIRRKAYMKPHIAERLVSKDGTLSWIILKLRTFPKDSVWNKGKNAVSPEVLTGNELEHIITKDKYQKLHPKGTGLPYVTAMKMKWIG</sequence>
<protein>
    <submittedName>
        <fullName evidence="2">Uncharacterized protein</fullName>
    </submittedName>
</protein>
<dbReference type="AlphaFoldDB" id="A0A9Q4MWG3"/>
<feature type="transmembrane region" description="Helical" evidence="1">
    <location>
        <begin position="21"/>
        <end position="42"/>
    </location>
</feature>
<evidence type="ECO:0000313" key="2">
    <source>
        <dbReference type="EMBL" id="MSB76521.1"/>
    </source>
</evidence>
<organism evidence="2 3">
    <name type="scientific">Parabacteroides distasonis</name>
    <dbReference type="NCBI Taxonomy" id="823"/>
    <lineage>
        <taxon>Bacteria</taxon>
        <taxon>Pseudomonadati</taxon>
        <taxon>Bacteroidota</taxon>
        <taxon>Bacteroidia</taxon>
        <taxon>Bacteroidales</taxon>
        <taxon>Tannerellaceae</taxon>
        <taxon>Parabacteroides</taxon>
    </lineage>
</organism>
<accession>A0A9Q4MWG3</accession>
<keyword evidence="1" id="KW-1133">Transmembrane helix</keyword>
<dbReference type="EMBL" id="WKMO01000209">
    <property type="protein sequence ID" value="MSB76521.1"/>
    <property type="molecule type" value="Genomic_DNA"/>
</dbReference>
<feature type="non-terminal residue" evidence="2">
    <location>
        <position position="231"/>
    </location>
</feature>